<protein>
    <submittedName>
        <fullName evidence="5">T9SS type A sorting domain-containing protein</fullName>
    </submittedName>
</protein>
<comment type="caution">
    <text evidence="5">The sequence shown here is derived from an EMBL/GenBank/DDBJ whole genome shotgun (WGS) entry which is preliminary data.</text>
</comment>
<dbReference type="InterPro" id="IPR055353">
    <property type="entry name" value="DUF7619"/>
</dbReference>
<dbReference type="NCBIfam" id="TIGR04183">
    <property type="entry name" value="Por_Secre_tail"/>
    <property type="match status" value="1"/>
</dbReference>
<sequence>MKILRHCYLLVAFFYAAGLGASRAQVATVATPLDPAITNLADDTRSMTDAAGNTYVAGSYANGPVQLGGTLLPAPAASGRNGFLAKVGPTGVVQWAIGGISQQTVGVQTLTLDRLGNAYVAFKVDSVAGLSSSFAFGSRTTPIAGNLLAKVTPAGAVASLVYLQRRTIYPLSEITALAADSAGNCYLSTVDDGGRYFGSFRFPGTAGTTCALIVRRSSSGGFALVRSMGATAGTSGSAYLRLNDLQLGANGDLYCEGELDGTLLLNTTPVVSISGNGNFVARLSTAGGGRWGVLSSTHLASLATESKHVKIAVSPTGAVYVAGVTINSNFTYGGLPVGLGGYVVKISKNGTPQWARATETVPDYVRVETTRNATRIALDAAGNVYRLGVLGLPSAMFGTITLPHPIAGTGATPPVAFYLVSYDSTGTVRWARTANAVPAPATPAAYAQWGAGLGVDQNFNVYLLANPTGGGQLQVDNQPLGTGYTVVRLEQAARVSGTFYLDQNNNGQRDAGEIPFPYPQVVADAAQSRAFSSTAGTGEYSFFGPAGAAYRLTVPSPHSSYTLSAAAVRTGTLPAVGYPVTGLDFGLVPVANQADVRATLTPYGTARPGFTTRYRLTVENVGTTTVAGGTATLTLDSRMAYISSTPSAGRAGQVLTWTYGTLAPFARLEYDVLFSLPTNTPAGTVLSTAAAAPLTADVMPADNTAALAQTVLAAYDPNHIEVNYDRLTPAQVTAQQPLDYTIHFQNLGTAAASTVVLSDTLDFRKLNLASLMLVAQSHSCIWSLATAGPDKGLLTVRFPNINLPERNADVIRSMGFVRFRVQPRSTLTVGEIIPNHAGIVFDYNAPVITNVATTTVFQATAALARHDAPAWTAYPNPATDAVSINADLATAGKVAIELLDVLGRPLRRQLLTAPAGPLHQLVDLHGLAAGVYLLRLTPPTGPATSRRVVLR</sequence>
<evidence type="ECO:0000259" key="2">
    <source>
        <dbReference type="Pfam" id="PF01345"/>
    </source>
</evidence>
<keyword evidence="6" id="KW-1185">Reference proteome</keyword>
<dbReference type="PANTHER" id="PTHR35580">
    <property type="entry name" value="CELL SURFACE GLYCOPROTEIN (S-LAYER PROTEIN)-LIKE PROTEIN"/>
    <property type="match status" value="1"/>
</dbReference>
<proteinExistence type="predicted"/>
<evidence type="ECO:0000259" key="4">
    <source>
        <dbReference type="Pfam" id="PF24595"/>
    </source>
</evidence>
<feature type="domain" description="Secretion system C-terminal sorting" evidence="3">
    <location>
        <begin position="874"/>
        <end position="944"/>
    </location>
</feature>
<dbReference type="InterPro" id="IPR013783">
    <property type="entry name" value="Ig-like_fold"/>
</dbReference>
<accession>A0ABU9LT57</accession>
<evidence type="ECO:0000313" key="6">
    <source>
        <dbReference type="Proteomes" id="UP001479606"/>
    </source>
</evidence>
<dbReference type="InterPro" id="IPR047589">
    <property type="entry name" value="DUF11_rpt"/>
</dbReference>
<dbReference type="InterPro" id="IPR001434">
    <property type="entry name" value="OmcB-like_DUF11"/>
</dbReference>
<evidence type="ECO:0000313" key="5">
    <source>
        <dbReference type="EMBL" id="MEL5993322.1"/>
    </source>
</evidence>
<dbReference type="Pfam" id="PF24595">
    <property type="entry name" value="DUF7619"/>
    <property type="match status" value="1"/>
</dbReference>
<dbReference type="Proteomes" id="UP001479606">
    <property type="component" value="Unassembled WGS sequence"/>
</dbReference>
<feature type="domain" description="DUF7619" evidence="4">
    <location>
        <begin position="716"/>
        <end position="855"/>
    </location>
</feature>
<feature type="signal peptide" evidence="1">
    <location>
        <begin position="1"/>
        <end position="24"/>
    </location>
</feature>
<feature type="domain" description="DUF11" evidence="2">
    <location>
        <begin position="605"/>
        <end position="706"/>
    </location>
</feature>
<dbReference type="NCBIfam" id="TIGR01451">
    <property type="entry name" value="B_ant_repeat"/>
    <property type="match status" value="1"/>
</dbReference>
<dbReference type="Pfam" id="PF01345">
    <property type="entry name" value="DUF11"/>
    <property type="match status" value="1"/>
</dbReference>
<evidence type="ECO:0000259" key="3">
    <source>
        <dbReference type="Pfam" id="PF18962"/>
    </source>
</evidence>
<dbReference type="EMBL" id="JBCEVZ010000005">
    <property type="protein sequence ID" value="MEL5993322.1"/>
    <property type="molecule type" value="Genomic_DNA"/>
</dbReference>
<dbReference type="InterPro" id="IPR052918">
    <property type="entry name" value="Motility_Chemotaxis_Reg"/>
</dbReference>
<dbReference type="Pfam" id="PF18962">
    <property type="entry name" value="Por_Secre_tail"/>
    <property type="match status" value="1"/>
</dbReference>
<dbReference type="Gene3D" id="2.60.40.10">
    <property type="entry name" value="Immunoglobulins"/>
    <property type="match status" value="1"/>
</dbReference>
<dbReference type="PANTHER" id="PTHR35580:SF1">
    <property type="entry name" value="PHYTASE-LIKE DOMAIN-CONTAINING PROTEIN"/>
    <property type="match status" value="1"/>
</dbReference>
<reference evidence="5 6" key="1">
    <citation type="journal article" date="2018" name="Arch. Microbiol.">
        <title>Hymenobacter segetis sp. nov., isolated from soil.</title>
        <authorList>
            <person name="Ten L.N."/>
            <person name="Lim S.J."/>
            <person name="Kim B.O."/>
            <person name="Kang I.K."/>
            <person name="Jung H.Y."/>
        </authorList>
    </citation>
    <scope>NUCLEOTIDE SEQUENCE [LARGE SCALE GENOMIC DNA]</scope>
    <source>
        <strain evidence="5 6">S7-3-11</strain>
    </source>
</reference>
<keyword evidence="1" id="KW-0732">Signal</keyword>
<gene>
    <name evidence="5" type="ORF">AAFH49_03825</name>
</gene>
<dbReference type="InterPro" id="IPR026444">
    <property type="entry name" value="Secre_tail"/>
</dbReference>
<evidence type="ECO:0000256" key="1">
    <source>
        <dbReference type="SAM" id="SignalP"/>
    </source>
</evidence>
<name>A0ABU9LT57_9BACT</name>
<dbReference type="RefSeq" id="WP_342296132.1">
    <property type="nucleotide sequence ID" value="NZ_JBCEVZ010000005.1"/>
</dbReference>
<feature type="chain" id="PRO_5045963325" evidence="1">
    <location>
        <begin position="25"/>
        <end position="951"/>
    </location>
</feature>
<organism evidence="5 6">
    <name type="scientific">Hymenobacter segetis</name>
    <dbReference type="NCBI Taxonomy" id="2025509"/>
    <lineage>
        <taxon>Bacteria</taxon>
        <taxon>Pseudomonadati</taxon>
        <taxon>Bacteroidota</taxon>
        <taxon>Cytophagia</taxon>
        <taxon>Cytophagales</taxon>
        <taxon>Hymenobacteraceae</taxon>
        <taxon>Hymenobacter</taxon>
    </lineage>
</organism>